<dbReference type="GeneID" id="19190197"/>
<gene>
    <name evidence="2" type="ORF">A1O5_05479</name>
</gene>
<protein>
    <submittedName>
        <fullName evidence="2">Uncharacterized protein</fullName>
    </submittedName>
</protein>
<dbReference type="AlphaFoldDB" id="W9X410"/>
<dbReference type="RefSeq" id="XP_007744270.1">
    <property type="nucleotide sequence ID" value="XM_007746080.1"/>
</dbReference>
<dbReference type="HOGENOM" id="CLU_2312721_0_0_1"/>
<reference evidence="2 3" key="1">
    <citation type="submission" date="2013-03" db="EMBL/GenBank/DDBJ databases">
        <title>The Genome Sequence of Cladophialophora psammophila CBS 110553.</title>
        <authorList>
            <consortium name="The Broad Institute Genomics Platform"/>
            <person name="Cuomo C."/>
            <person name="de Hoog S."/>
            <person name="Gorbushina A."/>
            <person name="Walker B."/>
            <person name="Young S.K."/>
            <person name="Zeng Q."/>
            <person name="Gargeya S."/>
            <person name="Fitzgerald M."/>
            <person name="Haas B."/>
            <person name="Abouelleil A."/>
            <person name="Allen A.W."/>
            <person name="Alvarado L."/>
            <person name="Arachchi H.M."/>
            <person name="Berlin A.M."/>
            <person name="Chapman S.B."/>
            <person name="Gainer-Dewar J."/>
            <person name="Goldberg J."/>
            <person name="Griggs A."/>
            <person name="Gujja S."/>
            <person name="Hansen M."/>
            <person name="Howarth C."/>
            <person name="Imamovic A."/>
            <person name="Ireland A."/>
            <person name="Larimer J."/>
            <person name="McCowan C."/>
            <person name="Murphy C."/>
            <person name="Pearson M."/>
            <person name="Poon T.W."/>
            <person name="Priest M."/>
            <person name="Roberts A."/>
            <person name="Saif S."/>
            <person name="Shea T."/>
            <person name="Sisk P."/>
            <person name="Sykes S."/>
            <person name="Wortman J."/>
            <person name="Nusbaum C."/>
            <person name="Birren B."/>
        </authorList>
    </citation>
    <scope>NUCLEOTIDE SEQUENCE [LARGE SCALE GENOMIC DNA]</scope>
    <source>
        <strain evidence="2 3">CBS 110553</strain>
    </source>
</reference>
<feature type="non-terminal residue" evidence="2">
    <location>
        <position position="1"/>
    </location>
</feature>
<name>W9X410_9EURO</name>
<evidence type="ECO:0000313" key="3">
    <source>
        <dbReference type="Proteomes" id="UP000019471"/>
    </source>
</evidence>
<evidence type="ECO:0000256" key="1">
    <source>
        <dbReference type="SAM" id="Phobius"/>
    </source>
</evidence>
<keyword evidence="3" id="KW-1185">Reference proteome</keyword>
<feature type="transmembrane region" description="Helical" evidence="1">
    <location>
        <begin position="24"/>
        <end position="43"/>
    </location>
</feature>
<keyword evidence="1" id="KW-1133">Transmembrane helix</keyword>
<feature type="non-terminal residue" evidence="2">
    <location>
        <position position="100"/>
    </location>
</feature>
<dbReference type="Proteomes" id="UP000019471">
    <property type="component" value="Unassembled WGS sequence"/>
</dbReference>
<sequence length="100" mass="10895">VAFEAYMQGMADGGRKRWEDLSTWLVTSSGTQGVLLYFALVTIRLKLSILQYGTAGTDATNTIRTTGQRRGSLGRVGNCPHSSMGRSDFGKNSIVFQDIC</sequence>
<dbReference type="EMBL" id="AMGX01000007">
    <property type="protein sequence ID" value="EXJ71671.1"/>
    <property type="molecule type" value="Genomic_DNA"/>
</dbReference>
<evidence type="ECO:0000313" key="2">
    <source>
        <dbReference type="EMBL" id="EXJ71671.1"/>
    </source>
</evidence>
<accession>W9X410</accession>
<keyword evidence="1" id="KW-0472">Membrane</keyword>
<comment type="caution">
    <text evidence="2">The sequence shown here is derived from an EMBL/GenBank/DDBJ whole genome shotgun (WGS) entry which is preliminary data.</text>
</comment>
<proteinExistence type="predicted"/>
<keyword evidence="1" id="KW-0812">Transmembrane</keyword>
<organism evidence="2 3">
    <name type="scientific">Cladophialophora psammophila CBS 110553</name>
    <dbReference type="NCBI Taxonomy" id="1182543"/>
    <lineage>
        <taxon>Eukaryota</taxon>
        <taxon>Fungi</taxon>
        <taxon>Dikarya</taxon>
        <taxon>Ascomycota</taxon>
        <taxon>Pezizomycotina</taxon>
        <taxon>Eurotiomycetes</taxon>
        <taxon>Chaetothyriomycetidae</taxon>
        <taxon>Chaetothyriales</taxon>
        <taxon>Herpotrichiellaceae</taxon>
        <taxon>Cladophialophora</taxon>
    </lineage>
</organism>